<comment type="similarity">
    <text evidence="4">Belongs to the Maf family. YhdE subfamily.</text>
</comment>
<dbReference type="OrthoDB" id="9807767at2"/>
<sequence>MGIDLVLASASPRRLELLAQVGLKPDYVYPADINEAYDADEQPAHLAKRLAEEKALKAQDDFILSRQKNAELPFLKKYPLGKYLIVAADTVVAVGAFILPKPSGEEEAYKYLHCLSGKSHTVCTAVSILNEYGKKVTRLVKTSVRFKSLTPSNMRDYVASGEWKGKAGGYAIQGKAAAFIVEISGSYTNVVGLPLAETVALLSAYGYPVFSNWVQEGDVRSE</sequence>
<evidence type="ECO:0000256" key="1">
    <source>
        <dbReference type="ARBA" id="ARBA00001968"/>
    </source>
</evidence>
<dbReference type="NCBIfam" id="TIGR00172">
    <property type="entry name" value="maf"/>
    <property type="match status" value="1"/>
</dbReference>
<organism evidence="5 6">
    <name type="scientific">Bartonella ancashensis</name>
    <dbReference type="NCBI Taxonomy" id="1318743"/>
    <lineage>
        <taxon>Bacteria</taxon>
        <taxon>Pseudomonadati</taxon>
        <taxon>Pseudomonadota</taxon>
        <taxon>Alphaproteobacteria</taxon>
        <taxon>Hyphomicrobiales</taxon>
        <taxon>Bartonellaceae</taxon>
        <taxon>Bartonella</taxon>
    </lineage>
</organism>
<dbReference type="GO" id="GO:0036218">
    <property type="term" value="F:dTTP diphosphatase activity"/>
    <property type="evidence" value="ECO:0007669"/>
    <property type="project" value="RHEA"/>
</dbReference>
<evidence type="ECO:0000256" key="4">
    <source>
        <dbReference type="HAMAP-Rule" id="MF_00528"/>
    </source>
</evidence>
<comment type="catalytic activity">
    <reaction evidence="4">
        <text>UTP + H2O = UMP + diphosphate + H(+)</text>
        <dbReference type="Rhea" id="RHEA:29395"/>
        <dbReference type="ChEBI" id="CHEBI:15377"/>
        <dbReference type="ChEBI" id="CHEBI:15378"/>
        <dbReference type="ChEBI" id="CHEBI:33019"/>
        <dbReference type="ChEBI" id="CHEBI:46398"/>
        <dbReference type="ChEBI" id="CHEBI:57865"/>
        <dbReference type="EC" id="3.6.1.9"/>
    </reaction>
</comment>
<comment type="cofactor">
    <cofactor evidence="1 4">
        <name>a divalent metal cation</name>
        <dbReference type="ChEBI" id="CHEBI:60240"/>
    </cofactor>
</comment>
<dbReference type="KEGG" id="banc:PU02_0265"/>
<reference evidence="5 6" key="1">
    <citation type="journal article" date="2015" name="Genome Announc.">
        <title>Complete Genome Sequence of Bartonella ancashensis Strain 20.00, Isolated from the Blood of a Patient with Verruga Peruana.</title>
        <authorList>
            <person name="Hang J."/>
            <person name="Mullins K.E."/>
            <person name="Clifford R.J."/>
            <person name="Onmus-Leone F."/>
            <person name="Yang Y."/>
            <person name="Jiang J."/>
            <person name="Leguia M."/>
            <person name="Kasper M.R."/>
            <person name="Maguina C."/>
            <person name="Lesho E.P."/>
            <person name="Jarman R.G."/>
            <person name="Richards A.L."/>
            <person name="Blazes D."/>
        </authorList>
    </citation>
    <scope>NUCLEOTIDE SEQUENCE [LARGE SCALE GENOMIC DNA]</scope>
    <source>
        <strain evidence="5 6">20.00</strain>
    </source>
</reference>
<dbReference type="SUPFAM" id="SSF52972">
    <property type="entry name" value="ITPase-like"/>
    <property type="match status" value="1"/>
</dbReference>
<dbReference type="EC" id="3.6.1.9" evidence="4"/>
<dbReference type="GO" id="GO:0009117">
    <property type="term" value="P:nucleotide metabolic process"/>
    <property type="evidence" value="ECO:0007669"/>
    <property type="project" value="UniProtKB-KW"/>
</dbReference>
<accession>A0A0M4M525</accession>
<dbReference type="InterPro" id="IPR003697">
    <property type="entry name" value="Maf-like"/>
</dbReference>
<keyword evidence="2 4" id="KW-0378">Hydrolase</keyword>
<name>A0A0M4M525_9HYPH</name>
<protein>
    <recommendedName>
        <fullName evidence="4">dTTP/UTP pyrophosphatase</fullName>
        <shortName evidence="4">dTTPase/UTPase</shortName>
        <ecNumber evidence="4">3.6.1.9</ecNumber>
    </recommendedName>
    <alternativeName>
        <fullName evidence="4">Nucleoside triphosphate pyrophosphatase</fullName>
    </alternativeName>
    <alternativeName>
        <fullName evidence="4">Nucleotide pyrophosphatase</fullName>
        <shortName evidence="4">Nucleotide PPase</shortName>
    </alternativeName>
</protein>
<comment type="caution">
    <text evidence="4">Lacks conserved residue(s) required for the propagation of feature annotation.</text>
</comment>
<feature type="site" description="Important for substrate specificity" evidence="4">
    <location>
        <position position="90"/>
    </location>
</feature>
<dbReference type="InterPro" id="IPR029001">
    <property type="entry name" value="ITPase-like_fam"/>
</dbReference>
<evidence type="ECO:0000256" key="3">
    <source>
        <dbReference type="ARBA" id="ARBA00023080"/>
    </source>
</evidence>
<proteinExistence type="inferred from homology"/>
<dbReference type="PIRSF" id="PIRSF006305">
    <property type="entry name" value="Maf"/>
    <property type="match status" value="1"/>
</dbReference>
<feature type="site" description="Important for substrate specificity" evidence="4">
    <location>
        <position position="13"/>
    </location>
</feature>
<dbReference type="Gene3D" id="3.90.950.10">
    <property type="match status" value="1"/>
</dbReference>
<feature type="site" description="Important for substrate specificity" evidence="4">
    <location>
        <position position="173"/>
    </location>
</feature>
<dbReference type="AlphaFoldDB" id="A0A0M4M525"/>
<keyword evidence="6" id="KW-1185">Reference proteome</keyword>
<comment type="subcellular location">
    <subcellularLocation>
        <location evidence="4">Cytoplasm</location>
    </subcellularLocation>
</comment>
<dbReference type="Proteomes" id="UP000057213">
    <property type="component" value="Chromosome"/>
</dbReference>
<dbReference type="GO" id="GO:0005737">
    <property type="term" value="C:cytoplasm"/>
    <property type="evidence" value="ECO:0007669"/>
    <property type="project" value="UniProtKB-SubCell"/>
</dbReference>
<feature type="active site" description="Proton acceptor" evidence="4">
    <location>
        <position position="89"/>
    </location>
</feature>
<evidence type="ECO:0000256" key="2">
    <source>
        <dbReference type="ARBA" id="ARBA00022801"/>
    </source>
</evidence>
<gene>
    <name evidence="5" type="ORF">PU02_0265</name>
</gene>
<comment type="function">
    <text evidence="4">Nucleoside triphosphate pyrophosphatase that hydrolyzes dTTP and UTP. May have a dual role in cell division arrest and in preventing the incorporation of modified nucleotides into cellular nucleic acids.</text>
</comment>
<dbReference type="PATRIC" id="fig|1318743.3.peg.277"/>
<evidence type="ECO:0000313" key="6">
    <source>
        <dbReference type="Proteomes" id="UP000057213"/>
    </source>
</evidence>
<dbReference type="PANTHER" id="PTHR43213:SF5">
    <property type="entry name" value="BIFUNCTIONAL DTTP_UTP PYROPHOSPHATASE_METHYLTRANSFERASE PROTEIN-RELATED"/>
    <property type="match status" value="1"/>
</dbReference>
<dbReference type="HAMAP" id="MF_00528">
    <property type="entry name" value="Maf"/>
    <property type="match status" value="1"/>
</dbReference>
<dbReference type="Pfam" id="PF02545">
    <property type="entry name" value="Maf"/>
    <property type="match status" value="1"/>
</dbReference>
<keyword evidence="3 4" id="KW-0546">Nucleotide metabolism</keyword>
<comment type="catalytic activity">
    <reaction evidence="4">
        <text>dTTP + H2O = dTMP + diphosphate + H(+)</text>
        <dbReference type="Rhea" id="RHEA:28534"/>
        <dbReference type="ChEBI" id="CHEBI:15377"/>
        <dbReference type="ChEBI" id="CHEBI:15378"/>
        <dbReference type="ChEBI" id="CHEBI:33019"/>
        <dbReference type="ChEBI" id="CHEBI:37568"/>
        <dbReference type="ChEBI" id="CHEBI:63528"/>
        <dbReference type="EC" id="3.6.1.9"/>
    </reaction>
</comment>
<dbReference type="STRING" id="1318743.PU02_0265"/>
<dbReference type="CDD" id="cd00555">
    <property type="entry name" value="Maf"/>
    <property type="match status" value="1"/>
</dbReference>
<evidence type="ECO:0000313" key="5">
    <source>
        <dbReference type="EMBL" id="ALE03079.1"/>
    </source>
</evidence>
<dbReference type="PANTHER" id="PTHR43213">
    <property type="entry name" value="BIFUNCTIONAL DTTP/UTP PYROPHOSPHATASE/METHYLTRANSFERASE PROTEIN-RELATED"/>
    <property type="match status" value="1"/>
</dbReference>
<dbReference type="EMBL" id="CP010401">
    <property type="protein sequence ID" value="ALE03079.1"/>
    <property type="molecule type" value="Genomic_DNA"/>
</dbReference>
<dbReference type="RefSeq" id="WP_053943739.1">
    <property type="nucleotide sequence ID" value="NZ_CP010401.1"/>
</dbReference>
<keyword evidence="4" id="KW-0963">Cytoplasm</keyword>
<dbReference type="GO" id="GO:0036221">
    <property type="term" value="F:UTP diphosphatase activity"/>
    <property type="evidence" value="ECO:0007669"/>
    <property type="project" value="RHEA"/>
</dbReference>